<keyword evidence="3" id="KW-1185">Reference proteome</keyword>
<accession>D0NH21</accession>
<dbReference type="GO" id="GO:0005576">
    <property type="term" value="C:extracellular region"/>
    <property type="evidence" value="ECO:0007669"/>
    <property type="project" value="UniProtKB-SubCell"/>
</dbReference>
<dbReference type="HOGENOM" id="CLU_1900316_0_0_1"/>
<comment type="subcellular location">
    <subcellularLocation>
        <location evidence="1">Secreted</location>
    </subcellularLocation>
</comment>
<comment type="function">
    <text evidence="1">Induces local and distal defense responses (incompatible hypersensitive reaction) in plants from the solanaceae and cruciferae families. Elicits leaf necrosis and causes the accumulation of pathogenesis-related proteins. Might interact with the lipidic molecules of the plasma membrane.</text>
</comment>
<keyword evidence="1" id="KW-0964">Secreted</keyword>
<dbReference type="Pfam" id="PF00964">
    <property type="entry name" value="Elicitin"/>
    <property type="match status" value="1"/>
</dbReference>
<organism evidence="2 3">
    <name type="scientific">Phytophthora infestans (strain T30-4)</name>
    <name type="common">Potato late blight agent</name>
    <dbReference type="NCBI Taxonomy" id="403677"/>
    <lineage>
        <taxon>Eukaryota</taxon>
        <taxon>Sar</taxon>
        <taxon>Stramenopiles</taxon>
        <taxon>Oomycota</taxon>
        <taxon>Peronosporomycetes</taxon>
        <taxon>Peronosporales</taxon>
        <taxon>Peronosporaceae</taxon>
        <taxon>Phytophthora</taxon>
    </lineage>
</organism>
<sequence>MFHPRENGVQYCITFEFASLPPLRSHSVQWLRSRFAFTFATSTLLLASVASAADECSSSVSETIVATIDNSTYYDTCAVEDEGVTFNVSTLFDVLNFTDSEFLMFCNSSTCLGPVHEMIHSIPSDCLILGQGTT</sequence>
<gene>
    <name evidence="2" type="ORF">PITG_10773</name>
</gene>
<dbReference type="OMA" id="HECAKVA"/>
<comment type="similarity">
    <text evidence="1">Belongs to the elicitin family.</text>
</comment>
<dbReference type="OrthoDB" id="127966at2759"/>
<dbReference type="AlphaFoldDB" id="D0NH21"/>
<dbReference type="InterPro" id="IPR002200">
    <property type="entry name" value="Elicitin"/>
</dbReference>
<dbReference type="SMART" id="SM01187">
    <property type="entry name" value="Elicitin"/>
    <property type="match status" value="1"/>
</dbReference>
<dbReference type="InParanoid" id="D0NH21"/>
<dbReference type="GO" id="GO:0052040">
    <property type="term" value="P:symbiont-mediated perturbation of host programmed cell death"/>
    <property type="evidence" value="ECO:0007669"/>
    <property type="project" value="UniProtKB-UniRule"/>
</dbReference>
<evidence type="ECO:0000313" key="2">
    <source>
        <dbReference type="EMBL" id="EEY58660.1"/>
    </source>
</evidence>
<dbReference type="VEuPathDB" id="FungiDB:PITG_10773"/>
<reference evidence="3" key="1">
    <citation type="journal article" date="2009" name="Nature">
        <title>Genome sequence and analysis of the Irish potato famine pathogen Phytophthora infestans.</title>
        <authorList>
            <consortium name="The Broad Institute Genome Sequencing Platform"/>
            <person name="Haas B.J."/>
            <person name="Kamoun S."/>
            <person name="Zody M.C."/>
            <person name="Jiang R.H."/>
            <person name="Handsaker R.E."/>
            <person name="Cano L.M."/>
            <person name="Grabherr M."/>
            <person name="Kodira C.D."/>
            <person name="Raffaele S."/>
            <person name="Torto-Alalibo T."/>
            <person name="Bozkurt T.O."/>
            <person name="Ah-Fong A.M."/>
            <person name="Alvarado L."/>
            <person name="Anderson V.L."/>
            <person name="Armstrong M.R."/>
            <person name="Avrova A."/>
            <person name="Baxter L."/>
            <person name="Beynon J."/>
            <person name="Boevink P.C."/>
            <person name="Bollmann S.R."/>
            <person name="Bos J.I."/>
            <person name="Bulone V."/>
            <person name="Cai G."/>
            <person name="Cakir C."/>
            <person name="Carrington J.C."/>
            <person name="Chawner M."/>
            <person name="Conti L."/>
            <person name="Costanzo S."/>
            <person name="Ewan R."/>
            <person name="Fahlgren N."/>
            <person name="Fischbach M.A."/>
            <person name="Fugelstad J."/>
            <person name="Gilroy E.M."/>
            <person name="Gnerre S."/>
            <person name="Green P.J."/>
            <person name="Grenville-Briggs L.J."/>
            <person name="Griffith J."/>
            <person name="Grunwald N.J."/>
            <person name="Horn K."/>
            <person name="Horner N.R."/>
            <person name="Hu C.H."/>
            <person name="Huitema E."/>
            <person name="Jeong D.H."/>
            <person name="Jones A.M."/>
            <person name="Jones J.D."/>
            <person name="Jones R.W."/>
            <person name="Karlsson E.K."/>
            <person name="Kunjeti S.G."/>
            <person name="Lamour K."/>
            <person name="Liu Z."/>
            <person name="Ma L."/>
            <person name="Maclean D."/>
            <person name="Chibucos M.C."/>
            <person name="McDonald H."/>
            <person name="McWalters J."/>
            <person name="Meijer H.J."/>
            <person name="Morgan W."/>
            <person name="Morris P.F."/>
            <person name="Munro C.A."/>
            <person name="O'Neill K."/>
            <person name="Ospina-Giraldo M."/>
            <person name="Pinzon A."/>
            <person name="Pritchard L."/>
            <person name="Ramsahoye B."/>
            <person name="Ren Q."/>
            <person name="Restrepo S."/>
            <person name="Roy S."/>
            <person name="Sadanandom A."/>
            <person name="Savidor A."/>
            <person name="Schornack S."/>
            <person name="Schwartz D.C."/>
            <person name="Schumann U.D."/>
            <person name="Schwessinger B."/>
            <person name="Seyer L."/>
            <person name="Sharpe T."/>
            <person name="Silvar C."/>
            <person name="Song J."/>
            <person name="Studholme D.J."/>
            <person name="Sykes S."/>
            <person name="Thines M."/>
            <person name="van de Vondervoort P.J."/>
            <person name="Phuntumart V."/>
            <person name="Wawra S."/>
            <person name="Weide R."/>
            <person name="Win J."/>
            <person name="Young C."/>
            <person name="Zhou S."/>
            <person name="Fry W."/>
            <person name="Meyers B.C."/>
            <person name="van West P."/>
            <person name="Ristaino J."/>
            <person name="Govers F."/>
            <person name="Birch P.R."/>
            <person name="Whisson S.C."/>
            <person name="Judelson H.S."/>
            <person name="Nusbaum C."/>
        </authorList>
    </citation>
    <scope>NUCLEOTIDE SEQUENCE [LARGE SCALE GENOMIC DNA]</scope>
    <source>
        <strain evidence="3">T30-4</strain>
    </source>
</reference>
<dbReference type="RefSeq" id="XP_002901604.1">
    <property type="nucleotide sequence ID" value="XM_002901558.1"/>
</dbReference>
<dbReference type="GeneID" id="9470256"/>
<protein>
    <recommendedName>
        <fullName evidence="1">Elicitin</fullName>
    </recommendedName>
</protein>
<keyword evidence="1" id="KW-0928">Hypersensitive response elicitation</keyword>
<dbReference type="KEGG" id="pif:PITG_10773"/>
<keyword evidence="1" id="KW-1015">Disulfide bond</keyword>
<evidence type="ECO:0000256" key="1">
    <source>
        <dbReference type="RuleBase" id="RU368111"/>
    </source>
</evidence>
<dbReference type="EMBL" id="DS028137">
    <property type="protein sequence ID" value="EEY58660.1"/>
    <property type="molecule type" value="Genomic_DNA"/>
</dbReference>
<dbReference type="eggNOG" id="ENOG502SPQM">
    <property type="taxonomic scope" value="Eukaryota"/>
</dbReference>
<dbReference type="Proteomes" id="UP000006643">
    <property type="component" value="Unassembled WGS sequence"/>
</dbReference>
<proteinExistence type="inferred from homology"/>
<name>D0NH21_PHYIT</name>
<evidence type="ECO:0000313" key="3">
    <source>
        <dbReference type="Proteomes" id="UP000006643"/>
    </source>
</evidence>